<sequence length="411" mass="44610">MRTVKLVVVGASGVGKTSLRNQYVSGRFTTGYRATIGADFITKSVPHYAEPGESVTLQIWDTAGQERFSSLSSAFFRGADAVLLMFDVNQPQTLEALRKWWDDFRDKAPVPDDERDSFCAVFVGNKIDVSVPNGNASATSGASGSGARIRDEQALTLMHELIPPPPAIPPTPVTSSPSSVHALPSHEALASGESSVTFNIFTPSPPRTHSIDIGVYHRKAPRSRSRSTLFRASTVGTMTTTHTLSVYHTPTSSIFDAFESARSSPVRCSRLDTPPRSRSTSPARAARRQPSFASLLSDAQTITPSRYGRSREGTRAATPARAATPSPAAAHALRVPPAPEQGPKLFFTSAKTGEGVVDVFEYVARRVVQRWEYEEAVEARTLHMQDASVDTIRLQHAHDARTWRGASCCRS</sequence>
<dbReference type="SUPFAM" id="SSF52540">
    <property type="entry name" value="P-loop containing nucleoside triphosphate hydrolases"/>
    <property type="match status" value="1"/>
</dbReference>
<dbReference type="SMART" id="SM00175">
    <property type="entry name" value="RAB"/>
    <property type="match status" value="1"/>
</dbReference>
<proteinExistence type="inferred from homology"/>
<protein>
    <submittedName>
        <fullName evidence="6">Ras-domain-containing protein</fullName>
    </submittedName>
</protein>
<dbReference type="Proteomes" id="UP000703269">
    <property type="component" value="Unassembled WGS sequence"/>
</dbReference>
<name>A0A9P3LB89_9APHY</name>
<dbReference type="GO" id="GO:0000329">
    <property type="term" value="C:fungal-type vacuole membrane"/>
    <property type="evidence" value="ECO:0007669"/>
    <property type="project" value="TreeGrafter"/>
</dbReference>
<organism evidence="6 7">
    <name type="scientific">Phanerochaete sordida</name>
    <dbReference type="NCBI Taxonomy" id="48140"/>
    <lineage>
        <taxon>Eukaryota</taxon>
        <taxon>Fungi</taxon>
        <taxon>Dikarya</taxon>
        <taxon>Basidiomycota</taxon>
        <taxon>Agaricomycotina</taxon>
        <taxon>Agaricomycetes</taxon>
        <taxon>Polyporales</taxon>
        <taxon>Phanerochaetaceae</taxon>
        <taxon>Phanerochaete</taxon>
    </lineage>
</organism>
<dbReference type="PANTHER" id="PTHR47981:SF20">
    <property type="entry name" value="RAS-RELATED PROTEIN RAB-7A"/>
    <property type="match status" value="1"/>
</dbReference>
<keyword evidence="7" id="KW-1185">Reference proteome</keyword>
<dbReference type="Pfam" id="PF00071">
    <property type="entry name" value="Ras"/>
    <property type="match status" value="1"/>
</dbReference>
<dbReference type="Gene3D" id="3.40.50.300">
    <property type="entry name" value="P-loop containing nucleotide triphosphate hydrolases"/>
    <property type="match status" value="1"/>
</dbReference>
<feature type="region of interest" description="Disordered" evidence="5">
    <location>
        <begin position="303"/>
        <end position="338"/>
    </location>
</feature>
<accession>A0A9P3LB89</accession>
<comment type="caution">
    <text evidence="6">The sequence shown here is derived from an EMBL/GenBank/DDBJ whole genome shotgun (WGS) entry which is preliminary data.</text>
</comment>
<dbReference type="NCBIfam" id="TIGR00231">
    <property type="entry name" value="small_GTP"/>
    <property type="match status" value="1"/>
</dbReference>
<dbReference type="GO" id="GO:0005770">
    <property type="term" value="C:late endosome"/>
    <property type="evidence" value="ECO:0007669"/>
    <property type="project" value="TreeGrafter"/>
</dbReference>
<dbReference type="SMART" id="SM00173">
    <property type="entry name" value="RAS"/>
    <property type="match status" value="1"/>
</dbReference>
<dbReference type="GO" id="GO:0003924">
    <property type="term" value="F:GTPase activity"/>
    <property type="evidence" value="ECO:0007669"/>
    <property type="project" value="InterPro"/>
</dbReference>
<evidence type="ECO:0000313" key="7">
    <source>
        <dbReference type="Proteomes" id="UP000703269"/>
    </source>
</evidence>
<dbReference type="AlphaFoldDB" id="A0A9P3LB89"/>
<dbReference type="PRINTS" id="PR00449">
    <property type="entry name" value="RASTRNSFRMNG"/>
</dbReference>
<dbReference type="FunFam" id="3.40.50.300:FF:001447">
    <property type="entry name" value="Ras-related protein Rab-1B"/>
    <property type="match status" value="1"/>
</dbReference>
<evidence type="ECO:0000313" key="6">
    <source>
        <dbReference type="EMBL" id="GJE89231.1"/>
    </source>
</evidence>
<dbReference type="GO" id="GO:0032889">
    <property type="term" value="P:regulation of vacuole fusion, non-autophagic"/>
    <property type="evidence" value="ECO:0007669"/>
    <property type="project" value="TreeGrafter"/>
</dbReference>
<evidence type="ECO:0000256" key="3">
    <source>
        <dbReference type="ARBA" id="ARBA00023134"/>
    </source>
</evidence>
<dbReference type="PANTHER" id="PTHR47981">
    <property type="entry name" value="RAB FAMILY"/>
    <property type="match status" value="1"/>
</dbReference>
<dbReference type="PROSITE" id="PS51419">
    <property type="entry name" value="RAB"/>
    <property type="match status" value="1"/>
</dbReference>
<dbReference type="PROSITE" id="PS51421">
    <property type="entry name" value="RAS"/>
    <property type="match status" value="1"/>
</dbReference>
<dbReference type="SMART" id="SM00174">
    <property type="entry name" value="RHO"/>
    <property type="match status" value="1"/>
</dbReference>
<keyword evidence="4" id="KW-0636">Prenylation</keyword>
<evidence type="ECO:0000256" key="4">
    <source>
        <dbReference type="ARBA" id="ARBA00023289"/>
    </source>
</evidence>
<feature type="compositionally biased region" description="Low complexity" evidence="5">
    <location>
        <begin position="276"/>
        <end position="291"/>
    </location>
</feature>
<dbReference type="InterPro" id="IPR027417">
    <property type="entry name" value="P-loop_NTPase"/>
</dbReference>
<reference evidence="6 7" key="1">
    <citation type="submission" date="2021-08" db="EMBL/GenBank/DDBJ databases">
        <title>Draft Genome Sequence of Phanerochaete sordida strain YK-624.</title>
        <authorList>
            <person name="Mori T."/>
            <person name="Dohra H."/>
            <person name="Suzuki T."/>
            <person name="Kawagishi H."/>
            <person name="Hirai H."/>
        </authorList>
    </citation>
    <scope>NUCLEOTIDE SEQUENCE [LARGE SCALE GENOMIC DNA]</scope>
    <source>
        <strain evidence="6 7">YK-624</strain>
    </source>
</reference>
<dbReference type="PROSITE" id="PS51420">
    <property type="entry name" value="RHO"/>
    <property type="match status" value="1"/>
</dbReference>
<comment type="similarity">
    <text evidence="1">Belongs to the small GTPase superfamily. Rab family.</text>
</comment>
<dbReference type="InterPro" id="IPR005225">
    <property type="entry name" value="Small_GTP-bd"/>
</dbReference>
<evidence type="ECO:0000256" key="1">
    <source>
        <dbReference type="ARBA" id="ARBA00006270"/>
    </source>
</evidence>
<keyword evidence="4" id="KW-0449">Lipoprotein</keyword>
<gene>
    <name evidence="6" type="ORF">PsYK624_053270</name>
</gene>
<dbReference type="EMBL" id="BPQB01000012">
    <property type="protein sequence ID" value="GJE89231.1"/>
    <property type="molecule type" value="Genomic_DNA"/>
</dbReference>
<evidence type="ECO:0000256" key="2">
    <source>
        <dbReference type="ARBA" id="ARBA00022741"/>
    </source>
</evidence>
<dbReference type="GO" id="GO:0005525">
    <property type="term" value="F:GTP binding"/>
    <property type="evidence" value="ECO:0007669"/>
    <property type="project" value="UniProtKB-KW"/>
</dbReference>
<feature type="compositionally biased region" description="Low complexity" evidence="5">
    <location>
        <begin position="315"/>
        <end position="334"/>
    </location>
</feature>
<feature type="region of interest" description="Disordered" evidence="5">
    <location>
        <begin position="266"/>
        <end position="291"/>
    </location>
</feature>
<dbReference type="InterPro" id="IPR001806">
    <property type="entry name" value="Small_GTPase"/>
</dbReference>
<dbReference type="OrthoDB" id="9989112at2759"/>
<keyword evidence="2" id="KW-0547">Nucleotide-binding</keyword>
<evidence type="ECO:0000256" key="5">
    <source>
        <dbReference type="SAM" id="MobiDB-lite"/>
    </source>
</evidence>
<keyword evidence="3" id="KW-0342">GTP-binding</keyword>